<reference evidence="12" key="1">
    <citation type="submission" date="2025-08" db="UniProtKB">
        <authorList>
            <consortium name="RefSeq"/>
        </authorList>
    </citation>
    <scope>IDENTIFICATION</scope>
</reference>
<evidence type="ECO:0000256" key="1">
    <source>
        <dbReference type="ARBA" id="ARBA00001947"/>
    </source>
</evidence>
<dbReference type="InterPro" id="IPR000718">
    <property type="entry name" value="Peptidase_M13"/>
</dbReference>
<feature type="domain" description="Peptidase M13 C-terminal" evidence="9">
    <location>
        <begin position="852"/>
        <end position="986"/>
    </location>
</feature>
<dbReference type="Proteomes" id="UP000694888">
    <property type="component" value="Unplaced"/>
</dbReference>
<keyword evidence="3" id="KW-0479">Metal-binding</keyword>
<sequence length="989" mass="110469">MVREMADILTPSPHDFTESKFPFHSTSKLAMDTQSGSKLSMDTLSPLSPLATNIRDNGCATLPNGKPHNYTSNNGGSNNNNATIRSVVGDTGSYGKRSNHSSGDSSISSGGSSVNSVFFRGSGKPPVPAPHSGNEYVREPLKVSQHLHSKTIQCPRLYPHGPLPSDSSDTCLKSKIGLSEEVTYTITDEMDDASNQVVFLPPPPTDIDSDNDSVGGCDIGGPCSPRHHDWRSSRDLSKSPTSRTFSGQGNNKCLCCMLLVFVMSTAGLTAVLVLLYLGELQLAPIPKIPAIRDQGRAQLGEGALVREVCETPACLKTSSSILSRMNTSVNPCEDFYSYACGGYLEEADLSWFKTRLRESPDEIIHEHRKYIIDRLSTSYNPGDDKLLASSKKIFRSCLFRSNQIDERTRNVVSETVESLGGLLAPSDPADLTILLANVTRMFGASPFFKVLVHNDKNLSLVSTVADYANPWTSPRDFSRDRMSSKQTEAKRNLAQLNDMLVHLIRPTVNESDARNIVDNFLRLEAHIQRILNTGRDKLDHENEEEEMSCDPYSSRKTMGELQVKYNGFGIDWIAFFQNVLDTQDASDIKFCTVKLSLELQHLLKITPKATIRQFIILHTLIHSDLFILLNSNNHQSLVETPEGDLVSETQEEQCLDLLLHFLPSLEKYSGCDEQIIYETRLHAFNTLRNIREALYHVMTTSVLIAKDNAAYVTNSSMKPVMETVNQELVTRCQSGAGPQGPFDEYSFNSNMLRIIQYHHGEYFRGRLSRAARDLDLSALWISASVQDSHRTRAGPIVYPSPVPQPILYGSLGTFLASRVAEKTGINDLLEHHLELKLNHSIIMALAWRLDCLRVMYGQMKILDYGTQAYKVNGLKTKDQQWKDQLAMQLAHLAWMRSDMELDADHFIPGLTFTRPQMFFIAFAQTRCEKISERGILQHYVSKGPRDTPRIPGRQIINGVLRSSDAFSNAFQCSDNAYMNPMDKCRVITE</sequence>
<dbReference type="InterPro" id="IPR008753">
    <property type="entry name" value="Peptidase_M13_N"/>
</dbReference>
<dbReference type="PROSITE" id="PS51885">
    <property type="entry name" value="NEPRILYSIN"/>
    <property type="match status" value="1"/>
</dbReference>
<feature type="compositionally biased region" description="Basic and acidic residues" evidence="7">
    <location>
        <begin position="226"/>
        <end position="237"/>
    </location>
</feature>
<dbReference type="InterPro" id="IPR042089">
    <property type="entry name" value="Peptidase_M13_dom_2"/>
</dbReference>
<evidence type="ECO:0000256" key="4">
    <source>
        <dbReference type="ARBA" id="ARBA00022801"/>
    </source>
</evidence>
<keyword evidence="5" id="KW-0862">Zinc</keyword>
<keyword evidence="6" id="KW-0482">Metalloprotease</keyword>
<dbReference type="RefSeq" id="XP_005090263.2">
    <property type="nucleotide sequence ID" value="XM_005090206.3"/>
</dbReference>
<evidence type="ECO:0000259" key="9">
    <source>
        <dbReference type="Pfam" id="PF01431"/>
    </source>
</evidence>
<gene>
    <name evidence="12" type="primary">LOC101862847</name>
</gene>
<keyword evidence="4" id="KW-0378">Hydrolase</keyword>
<dbReference type="Gene3D" id="1.10.1380.10">
    <property type="entry name" value="Neutral endopeptidase , domain2"/>
    <property type="match status" value="1"/>
</dbReference>
<evidence type="ECO:0000256" key="6">
    <source>
        <dbReference type="ARBA" id="ARBA00023049"/>
    </source>
</evidence>
<evidence type="ECO:0000259" key="10">
    <source>
        <dbReference type="Pfam" id="PF05649"/>
    </source>
</evidence>
<evidence type="ECO:0000256" key="7">
    <source>
        <dbReference type="SAM" id="MobiDB-lite"/>
    </source>
</evidence>
<feature type="region of interest" description="Disordered" evidence="7">
    <location>
        <begin position="222"/>
        <end position="247"/>
    </location>
</feature>
<dbReference type="PANTHER" id="PTHR11733">
    <property type="entry name" value="ZINC METALLOPROTEASE FAMILY M13 NEPRILYSIN-RELATED"/>
    <property type="match status" value="1"/>
</dbReference>
<dbReference type="GeneID" id="101862847"/>
<feature type="domain" description="Peptidase M13 N-terminal" evidence="10">
    <location>
        <begin position="331"/>
        <end position="663"/>
    </location>
</feature>
<feature type="compositionally biased region" description="Low complexity" evidence="7">
    <location>
        <begin position="100"/>
        <end position="111"/>
    </location>
</feature>
<evidence type="ECO:0000313" key="11">
    <source>
        <dbReference type="Proteomes" id="UP000694888"/>
    </source>
</evidence>
<protein>
    <submittedName>
        <fullName evidence="12">Neprilysin-2</fullName>
    </submittedName>
</protein>
<accession>A0ABM0JC48</accession>
<keyword evidence="8" id="KW-1133">Transmembrane helix</keyword>
<keyword evidence="11" id="KW-1185">Reference proteome</keyword>
<keyword evidence="8" id="KW-0812">Transmembrane</keyword>
<evidence type="ECO:0000256" key="2">
    <source>
        <dbReference type="ARBA" id="ARBA00022670"/>
    </source>
</evidence>
<dbReference type="Gene3D" id="3.40.390.10">
    <property type="entry name" value="Collagenase (Catalytic Domain)"/>
    <property type="match status" value="2"/>
</dbReference>
<dbReference type="Pfam" id="PF01431">
    <property type="entry name" value="Peptidase_M13"/>
    <property type="match status" value="1"/>
</dbReference>
<feature type="compositionally biased region" description="Low complexity" evidence="7">
    <location>
        <begin position="72"/>
        <end position="81"/>
    </location>
</feature>
<dbReference type="InterPro" id="IPR018497">
    <property type="entry name" value="Peptidase_M13_C"/>
</dbReference>
<dbReference type="SUPFAM" id="SSF55486">
    <property type="entry name" value="Metalloproteases ('zincins'), catalytic domain"/>
    <property type="match status" value="1"/>
</dbReference>
<name>A0ABM0JC48_APLCA</name>
<dbReference type="PANTHER" id="PTHR11733:SF133">
    <property type="entry name" value="PHOSPHATE-REGULATING NEUTRAL ENDOPEPTIDASE PHEX"/>
    <property type="match status" value="1"/>
</dbReference>
<organism evidence="11 12">
    <name type="scientific">Aplysia californica</name>
    <name type="common">California sea hare</name>
    <dbReference type="NCBI Taxonomy" id="6500"/>
    <lineage>
        <taxon>Eukaryota</taxon>
        <taxon>Metazoa</taxon>
        <taxon>Spiralia</taxon>
        <taxon>Lophotrochozoa</taxon>
        <taxon>Mollusca</taxon>
        <taxon>Gastropoda</taxon>
        <taxon>Heterobranchia</taxon>
        <taxon>Euthyneura</taxon>
        <taxon>Tectipleura</taxon>
        <taxon>Aplysiida</taxon>
        <taxon>Aplysioidea</taxon>
        <taxon>Aplysiidae</taxon>
        <taxon>Aplysia</taxon>
    </lineage>
</organism>
<evidence type="ECO:0000256" key="5">
    <source>
        <dbReference type="ARBA" id="ARBA00022833"/>
    </source>
</evidence>
<feature type="region of interest" description="Disordered" evidence="7">
    <location>
        <begin position="58"/>
        <end position="111"/>
    </location>
</feature>
<evidence type="ECO:0000256" key="3">
    <source>
        <dbReference type="ARBA" id="ARBA00022723"/>
    </source>
</evidence>
<feature type="compositionally biased region" description="Polar residues" evidence="7">
    <location>
        <begin position="238"/>
        <end position="247"/>
    </location>
</feature>
<evidence type="ECO:0000313" key="12">
    <source>
        <dbReference type="RefSeq" id="XP_005090263.2"/>
    </source>
</evidence>
<dbReference type="Pfam" id="PF05649">
    <property type="entry name" value="Peptidase_M13_N"/>
    <property type="match status" value="1"/>
</dbReference>
<keyword evidence="8" id="KW-0472">Membrane</keyword>
<comment type="cofactor">
    <cofactor evidence="1">
        <name>Zn(2+)</name>
        <dbReference type="ChEBI" id="CHEBI:29105"/>
    </cofactor>
</comment>
<keyword evidence="2" id="KW-0645">Protease</keyword>
<evidence type="ECO:0000256" key="8">
    <source>
        <dbReference type="SAM" id="Phobius"/>
    </source>
</evidence>
<feature type="transmembrane region" description="Helical" evidence="8">
    <location>
        <begin position="253"/>
        <end position="277"/>
    </location>
</feature>
<proteinExistence type="predicted"/>
<dbReference type="InterPro" id="IPR024079">
    <property type="entry name" value="MetalloPept_cat_dom_sf"/>
</dbReference>